<organism evidence="1 2">
    <name type="scientific">Mycolicibacterium gilvum</name>
    <dbReference type="NCBI Taxonomy" id="1804"/>
    <lineage>
        <taxon>Bacteria</taxon>
        <taxon>Bacillati</taxon>
        <taxon>Actinomycetota</taxon>
        <taxon>Actinomycetes</taxon>
        <taxon>Mycobacteriales</taxon>
        <taxon>Mycobacteriaceae</taxon>
        <taxon>Mycolicibacterium</taxon>
    </lineage>
</organism>
<gene>
    <name evidence="1" type="ORF">NCTC10742_00298</name>
</gene>
<keyword evidence="1" id="KW-0255">Endonuclease</keyword>
<dbReference type="NCBIfam" id="NF033179">
    <property type="entry name" value="TnsA_like_Actin"/>
    <property type="match status" value="1"/>
</dbReference>
<proteinExistence type="predicted"/>
<dbReference type="RefSeq" id="WP_234810329.1">
    <property type="nucleotide sequence ID" value="NZ_JACKST010000088.1"/>
</dbReference>
<dbReference type="AlphaFoldDB" id="A0A378SIB6"/>
<keyword evidence="1" id="KW-0378">Hydrolase</keyword>
<dbReference type="InterPro" id="IPR048000">
    <property type="entry name" value="TnsA-like"/>
</dbReference>
<keyword evidence="1" id="KW-0540">Nuclease</keyword>
<accession>A0A378SIB6</accession>
<protein>
    <submittedName>
        <fullName evidence="1">TnsA endonuclease N terminal protein</fullName>
    </submittedName>
</protein>
<sequence>MLAWDGSSIAATAAERSSADGLTPQHWKVPGSVEVDISTATIDLRLANGETERFAAVEVSEAALFAAIPWRTFGWYKGQRHYSGSYWAATEDNHVIYESRLELSSLLMADFDVSVLEIAAQPFLLQAVVNGRLRRHIPDFLWRTTAGLVAVDVVRRERLDGNPKIQVLCSWTREVIGSLGWDYRVVSEQPAVLLGNVRFLAGYRRKRYISTDALDQIRCRRDDLVGRRIDDAESVIGTAVALPVMRSALLHALWTQEFWVDLDQPLRPSSVLGLPR</sequence>
<evidence type="ECO:0000313" key="2">
    <source>
        <dbReference type="Proteomes" id="UP000254291"/>
    </source>
</evidence>
<dbReference type="Proteomes" id="UP000254291">
    <property type="component" value="Unassembled WGS sequence"/>
</dbReference>
<reference evidence="1 2" key="1">
    <citation type="submission" date="2018-06" db="EMBL/GenBank/DDBJ databases">
        <authorList>
            <consortium name="Pathogen Informatics"/>
            <person name="Doyle S."/>
        </authorList>
    </citation>
    <scope>NUCLEOTIDE SEQUENCE [LARGE SCALE GENOMIC DNA]</scope>
    <source>
        <strain evidence="1 2">NCTC10742</strain>
    </source>
</reference>
<dbReference type="EMBL" id="UGQM01000001">
    <property type="protein sequence ID" value="STZ41097.1"/>
    <property type="molecule type" value="Genomic_DNA"/>
</dbReference>
<name>A0A378SIB6_9MYCO</name>
<dbReference type="GO" id="GO:0004519">
    <property type="term" value="F:endonuclease activity"/>
    <property type="evidence" value="ECO:0007669"/>
    <property type="project" value="UniProtKB-KW"/>
</dbReference>
<evidence type="ECO:0000313" key="1">
    <source>
        <dbReference type="EMBL" id="STZ41097.1"/>
    </source>
</evidence>